<dbReference type="PROSITE" id="PS50801">
    <property type="entry name" value="STAS"/>
    <property type="match status" value="1"/>
</dbReference>
<comment type="caution">
    <text evidence="2">The sequence shown here is derived from an EMBL/GenBank/DDBJ whole genome shotgun (WGS) entry which is preliminary data.</text>
</comment>
<evidence type="ECO:0000313" key="3">
    <source>
        <dbReference type="Proteomes" id="UP001183629"/>
    </source>
</evidence>
<dbReference type="InterPro" id="IPR002645">
    <property type="entry name" value="STAS_dom"/>
</dbReference>
<dbReference type="RefSeq" id="WP_310424918.1">
    <property type="nucleotide sequence ID" value="NZ_JAVDYC010000001.1"/>
</dbReference>
<dbReference type="InterPro" id="IPR036513">
    <property type="entry name" value="STAS_dom_sf"/>
</dbReference>
<feature type="domain" description="STAS" evidence="1">
    <location>
        <begin position="1"/>
        <end position="99"/>
    </location>
</feature>
<sequence length="109" mass="11813">MEIEIRDRFDQHTIAGVADVLDGAQAIRPHRLVLDLAGCTTIDASAVDLLLATHRRVWHDGGRLILRRPSCRVHRLLALAHIADVIEVELAAEPAVAVSGRAGPDGETQ</sequence>
<accession>A0AAE4A0V2</accession>
<organism evidence="2 3">
    <name type="scientific">Catenuloplanes niger</name>
    <dbReference type="NCBI Taxonomy" id="587534"/>
    <lineage>
        <taxon>Bacteria</taxon>
        <taxon>Bacillati</taxon>
        <taxon>Actinomycetota</taxon>
        <taxon>Actinomycetes</taxon>
        <taxon>Micromonosporales</taxon>
        <taxon>Micromonosporaceae</taxon>
        <taxon>Catenuloplanes</taxon>
    </lineage>
</organism>
<dbReference type="Pfam" id="PF01740">
    <property type="entry name" value="STAS"/>
    <property type="match status" value="1"/>
</dbReference>
<evidence type="ECO:0000259" key="1">
    <source>
        <dbReference type="PROSITE" id="PS50801"/>
    </source>
</evidence>
<protein>
    <submittedName>
        <fullName evidence="2">Anti-anti-sigma factor</fullName>
    </submittedName>
</protein>
<proteinExistence type="predicted"/>
<reference evidence="2 3" key="1">
    <citation type="submission" date="2023-07" db="EMBL/GenBank/DDBJ databases">
        <title>Sequencing the genomes of 1000 actinobacteria strains.</title>
        <authorList>
            <person name="Klenk H.-P."/>
        </authorList>
    </citation>
    <scope>NUCLEOTIDE SEQUENCE [LARGE SCALE GENOMIC DNA]</scope>
    <source>
        <strain evidence="2 3">DSM 44711</strain>
    </source>
</reference>
<dbReference type="SUPFAM" id="SSF52091">
    <property type="entry name" value="SpoIIaa-like"/>
    <property type="match status" value="1"/>
</dbReference>
<gene>
    <name evidence="2" type="ORF">J2S44_007783</name>
</gene>
<dbReference type="EMBL" id="JAVDYC010000001">
    <property type="protein sequence ID" value="MDR7327533.1"/>
    <property type="molecule type" value="Genomic_DNA"/>
</dbReference>
<dbReference type="AlphaFoldDB" id="A0AAE4A0V2"/>
<dbReference type="Proteomes" id="UP001183629">
    <property type="component" value="Unassembled WGS sequence"/>
</dbReference>
<evidence type="ECO:0000313" key="2">
    <source>
        <dbReference type="EMBL" id="MDR7327533.1"/>
    </source>
</evidence>
<name>A0AAE4A0V2_9ACTN</name>
<keyword evidence="3" id="KW-1185">Reference proteome</keyword>
<dbReference type="Gene3D" id="3.30.750.24">
    <property type="entry name" value="STAS domain"/>
    <property type="match status" value="1"/>
</dbReference>
<dbReference type="CDD" id="cd07043">
    <property type="entry name" value="STAS_anti-anti-sigma_factors"/>
    <property type="match status" value="1"/>
</dbReference>